<keyword evidence="1" id="KW-0560">Oxidoreductase</keyword>
<dbReference type="InterPro" id="IPR037069">
    <property type="entry name" value="AcylCoA_DH/ox_N_sf"/>
</dbReference>
<dbReference type="InterPro" id="IPR036250">
    <property type="entry name" value="AcylCo_DH-like_C"/>
</dbReference>
<name>W4L6Q6_ENTF1</name>
<proteinExistence type="inferred from homology"/>
<dbReference type="InterPro" id="IPR013107">
    <property type="entry name" value="Acyl-CoA_DH_C"/>
</dbReference>
<dbReference type="PIRSF" id="PIRSF016578">
    <property type="entry name" value="HsaA"/>
    <property type="match status" value="1"/>
</dbReference>
<evidence type="ECO:0000259" key="4">
    <source>
        <dbReference type="Pfam" id="PF08028"/>
    </source>
</evidence>
<protein>
    <recommendedName>
        <fullName evidence="7">Acyl-CoA dehydrogenase C-terminal domain-containing protein</fullName>
    </recommendedName>
</protein>
<keyword evidence="6" id="KW-1185">Reference proteome</keyword>
<dbReference type="GO" id="GO:0033539">
    <property type="term" value="P:fatty acid beta-oxidation using acyl-CoA dehydrogenase"/>
    <property type="evidence" value="ECO:0007669"/>
    <property type="project" value="TreeGrafter"/>
</dbReference>
<organism evidence="5 6">
    <name type="scientific">Entotheonella factor</name>
    <dbReference type="NCBI Taxonomy" id="1429438"/>
    <lineage>
        <taxon>Bacteria</taxon>
        <taxon>Pseudomonadati</taxon>
        <taxon>Nitrospinota/Tectimicrobiota group</taxon>
        <taxon>Candidatus Tectimicrobiota</taxon>
        <taxon>Candidatus Entotheonellia</taxon>
        <taxon>Candidatus Entotheonellales</taxon>
        <taxon>Candidatus Entotheonellaceae</taxon>
        <taxon>Candidatus Entotheonella</taxon>
    </lineage>
</organism>
<dbReference type="Proteomes" id="UP000019141">
    <property type="component" value="Unassembled WGS sequence"/>
</dbReference>
<evidence type="ECO:0000259" key="3">
    <source>
        <dbReference type="Pfam" id="PF02771"/>
    </source>
</evidence>
<dbReference type="SUPFAM" id="SSF47203">
    <property type="entry name" value="Acyl-CoA dehydrogenase C-terminal domain-like"/>
    <property type="match status" value="1"/>
</dbReference>
<dbReference type="Gene3D" id="2.40.110.10">
    <property type="entry name" value="Butyryl-CoA Dehydrogenase, subunit A, domain 2"/>
    <property type="match status" value="1"/>
</dbReference>
<evidence type="ECO:0000313" key="5">
    <source>
        <dbReference type="EMBL" id="ETW93584.1"/>
    </source>
</evidence>
<dbReference type="GO" id="GO:0005737">
    <property type="term" value="C:cytoplasm"/>
    <property type="evidence" value="ECO:0007669"/>
    <property type="project" value="TreeGrafter"/>
</dbReference>
<feature type="domain" description="Acyl-CoA dehydrogenase/oxidase N-terminal" evidence="3">
    <location>
        <begin position="13"/>
        <end position="87"/>
    </location>
</feature>
<dbReference type="GO" id="GO:0003995">
    <property type="term" value="F:acyl-CoA dehydrogenase activity"/>
    <property type="evidence" value="ECO:0007669"/>
    <property type="project" value="TreeGrafter"/>
</dbReference>
<reference evidence="5 6" key="1">
    <citation type="journal article" date="2014" name="Nature">
        <title>An environmental bacterial taxon with a large and distinct metabolic repertoire.</title>
        <authorList>
            <person name="Wilson M.C."/>
            <person name="Mori T."/>
            <person name="Ruckert C."/>
            <person name="Uria A.R."/>
            <person name="Helf M.J."/>
            <person name="Takada K."/>
            <person name="Gernert C."/>
            <person name="Steffens U.A."/>
            <person name="Heycke N."/>
            <person name="Schmitt S."/>
            <person name="Rinke C."/>
            <person name="Helfrich E.J."/>
            <person name="Brachmann A.O."/>
            <person name="Gurgui C."/>
            <person name="Wakimoto T."/>
            <person name="Kracht M."/>
            <person name="Crusemann M."/>
            <person name="Hentschel U."/>
            <person name="Abe I."/>
            <person name="Matsunaga S."/>
            <person name="Kalinowski J."/>
            <person name="Takeyama H."/>
            <person name="Piel J."/>
        </authorList>
    </citation>
    <scope>NUCLEOTIDE SEQUENCE [LARGE SCALE GENOMIC DNA]</scope>
    <source>
        <strain evidence="6">TSY1</strain>
    </source>
</reference>
<dbReference type="InterPro" id="IPR009100">
    <property type="entry name" value="AcylCoA_DH/oxidase_NM_dom_sf"/>
</dbReference>
<comment type="caution">
    <text evidence="5">The sequence shown here is derived from an EMBL/GenBank/DDBJ whole genome shotgun (WGS) entry which is preliminary data.</text>
</comment>
<feature type="domain" description="Acyl-CoA dehydrogenase C-terminal" evidence="4">
    <location>
        <begin position="232"/>
        <end position="359"/>
    </location>
</feature>
<dbReference type="InterPro" id="IPR050741">
    <property type="entry name" value="Acyl-CoA_dehydrogenase"/>
</dbReference>
<comment type="similarity">
    <text evidence="2">Belongs to the HpaH/HsaA monooxygenase family.</text>
</comment>
<accession>W4L6Q6</accession>
<evidence type="ECO:0000256" key="1">
    <source>
        <dbReference type="ARBA" id="ARBA00023002"/>
    </source>
</evidence>
<dbReference type="GO" id="GO:0050660">
    <property type="term" value="F:flavin adenine dinucleotide binding"/>
    <property type="evidence" value="ECO:0007669"/>
    <property type="project" value="InterPro"/>
</dbReference>
<gene>
    <name evidence="5" type="ORF">ETSY1_38565</name>
</gene>
<dbReference type="Gene3D" id="1.20.140.10">
    <property type="entry name" value="Butyryl-CoA Dehydrogenase, subunit A, domain 3"/>
    <property type="match status" value="1"/>
</dbReference>
<dbReference type="Gene3D" id="1.10.540.10">
    <property type="entry name" value="Acyl-CoA dehydrogenase/oxidase, N-terminal domain"/>
    <property type="match status" value="1"/>
</dbReference>
<dbReference type="SUPFAM" id="SSF56645">
    <property type="entry name" value="Acyl-CoA dehydrogenase NM domain-like"/>
    <property type="match status" value="1"/>
</dbReference>
<evidence type="ECO:0008006" key="7">
    <source>
        <dbReference type="Google" id="ProtNLM"/>
    </source>
</evidence>
<dbReference type="Pfam" id="PF02771">
    <property type="entry name" value="Acyl-CoA_dh_N"/>
    <property type="match status" value="1"/>
</dbReference>
<dbReference type="EMBL" id="AZHW01001208">
    <property type="protein sequence ID" value="ETW93584.1"/>
    <property type="molecule type" value="Genomic_DNA"/>
</dbReference>
<evidence type="ECO:0000313" key="6">
    <source>
        <dbReference type="Proteomes" id="UP000019141"/>
    </source>
</evidence>
<dbReference type="HOGENOM" id="CLU_018204_2_1_7"/>
<dbReference type="Pfam" id="PF08028">
    <property type="entry name" value="Acyl-CoA_dh_2"/>
    <property type="match status" value="1"/>
</dbReference>
<dbReference type="InterPro" id="IPR046373">
    <property type="entry name" value="Acyl-CoA_Oxase/DH_mid-dom_sf"/>
</dbReference>
<dbReference type="PANTHER" id="PTHR48083">
    <property type="entry name" value="MEDIUM-CHAIN SPECIFIC ACYL-COA DEHYDROGENASE, MITOCHONDRIAL-RELATED"/>
    <property type="match status" value="1"/>
</dbReference>
<dbReference type="PANTHER" id="PTHR48083:SF5">
    <property type="entry name" value="NRGC PROTEIN"/>
    <property type="match status" value="1"/>
</dbReference>
<dbReference type="AlphaFoldDB" id="W4L6Q6"/>
<dbReference type="InterPro" id="IPR013786">
    <property type="entry name" value="AcylCoA_DH/ox_N"/>
</dbReference>
<evidence type="ECO:0000256" key="2">
    <source>
        <dbReference type="ARBA" id="ARBA00049661"/>
    </source>
</evidence>
<sequence length="382" mass="40927">MTSDHVIAAAQALAPVIRDMREELDATRHLPTSLAEKMTRAGFFQLHACQELGGPELPPLTGFQVIEELSKADGSVGWCAMIASSLSLTTGWLAPEVGRKMFGNPLDVRIAGSIRPEGRAYPVEGVHRVEGQWNFASGVHHANWLYCTCKVMNGQHTPEVRTLLVPAESATIVDTWSVVGMCGTGSHDFVVDGVFVPHEHDVSRSKPPTASGQLFTVYNAAVGQGATWSNTAANALGIARGAIDTFVDLATSTGSTMSTALLRDRPMVQTRLAEAEAIVGAARAYVMESVRTAWEAAGDGALDAKRHALPLRLAITHSIHEAVRAVDIVFHAAGTNAVYRKNPLERYFRDIHVAVQHAAALPLHIEAAGKVLMGHPLSSVGW</sequence>